<accession>A0A0C3ER13</accession>
<evidence type="ECO:0000259" key="2">
    <source>
        <dbReference type="PROSITE" id="PS50086"/>
    </source>
</evidence>
<sequence>SDSPQANPRPPRTPGPSTFQKVVSKTRPHFLPPKNQKEDRKHLADWETMMKESRAAEERRRKALQERRLARELKIEQSMHIWEREIIPDWRIVHRNSTLRKLWWNGIPTKLRPMAWERAAGNALALNRDNYRSCLSRARRALSSGVFPGDILQAIEEDISTTLPALHIFHPETGPLYQELKDMLCAWVISRVDEGLAYRHGIAKIAAMMLVNIPVPQAFIAMRNLLERHCLRSFYGGVGAKEDVEAYYRIFDTLLADSMPKIYFNFKQHQISPAAYLPDWLVSLFLDHLPFEACARLWDVILLEGDSFLFRAALAMLGVLEPRLFFPDGDELLQLLRGQDKAAIEVAKREGRPLNGGKYEIYGIDEETLWERIDSMEDWWRESTWKRLTQRELPDL</sequence>
<evidence type="ECO:0000256" key="1">
    <source>
        <dbReference type="SAM" id="MobiDB-lite"/>
    </source>
</evidence>
<dbReference type="GO" id="GO:0031267">
    <property type="term" value="F:small GTPase binding"/>
    <property type="evidence" value="ECO:0007669"/>
    <property type="project" value="TreeGrafter"/>
</dbReference>
<dbReference type="InterPro" id="IPR000195">
    <property type="entry name" value="Rab-GAP-TBC_dom"/>
</dbReference>
<evidence type="ECO:0000313" key="3">
    <source>
        <dbReference type="EMBL" id="KIM70256.1"/>
    </source>
</evidence>
<feature type="non-terminal residue" evidence="3">
    <location>
        <position position="396"/>
    </location>
</feature>
<dbReference type="EMBL" id="KN822005">
    <property type="protein sequence ID" value="KIM70256.1"/>
    <property type="molecule type" value="Genomic_DNA"/>
</dbReference>
<dbReference type="PANTHER" id="PTHR47219:SF15">
    <property type="entry name" value="TBC1 DOMAIN FAMILY MEMBER 12 ISOFORM X1"/>
    <property type="match status" value="1"/>
</dbReference>
<organism evidence="3 4">
    <name type="scientific">Scleroderma citrinum Foug A</name>
    <dbReference type="NCBI Taxonomy" id="1036808"/>
    <lineage>
        <taxon>Eukaryota</taxon>
        <taxon>Fungi</taxon>
        <taxon>Dikarya</taxon>
        <taxon>Basidiomycota</taxon>
        <taxon>Agaricomycotina</taxon>
        <taxon>Agaricomycetes</taxon>
        <taxon>Agaricomycetidae</taxon>
        <taxon>Boletales</taxon>
        <taxon>Sclerodermatineae</taxon>
        <taxon>Sclerodermataceae</taxon>
        <taxon>Scleroderma</taxon>
    </lineage>
</organism>
<reference evidence="3 4" key="1">
    <citation type="submission" date="2014-04" db="EMBL/GenBank/DDBJ databases">
        <authorList>
            <consortium name="DOE Joint Genome Institute"/>
            <person name="Kuo A."/>
            <person name="Kohler A."/>
            <person name="Nagy L.G."/>
            <person name="Floudas D."/>
            <person name="Copeland A."/>
            <person name="Barry K.W."/>
            <person name="Cichocki N."/>
            <person name="Veneault-Fourrey C."/>
            <person name="LaButti K."/>
            <person name="Lindquist E.A."/>
            <person name="Lipzen A."/>
            <person name="Lundell T."/>
            <person name="Morin E."/>
            <person name="Murat C."/>
            <person name="Sun H."/>
            <person name="Tunlid A."/>
            <person name="Henrissat B."/>
            <person name="Grigoriev I.V."/>
            <person name="Hibbett D.S."/>
            <person name="Martin F."/>
            <person name="Nordberg H.P."/>
            <person name="Cantor M.N."/>
            <person name="Hua S.X."/>
        </authorList>
    </citation>
    <scope>NUCLEOTIDE SEQUENCE [LARGE SCALE GENOMIC DNA]</scope>
    <source>
        <strain evidence="3 4">Foug A</strain>
    </source>
</reference>
<dbReference type="Gene3D" id="1.10.8.270">
    <property type="entry name" value="putative rabgap domain of human tbc1 domain family member 14 like domains"/>
    <property type="match status" value="1"/>
</dbReference>
<dbReference type="PROSITE" id="PS50086">
    <property type="entry name" value="TBC_RABGAP"/>
    <property type="match status" value="1"/>
</dbReference>
<feature type="non-terminal residue" evidence="3">
    <location>
        <position position="1"/>
    </location>
</feature>
<dbReference type="SMART" id="SM00164">
    <property type="entry name" value="TBC"/>
    <property type="match status" value="1"/>
</dbReference>
<dbReference type="OrthoDB" id="289721at2759"/>
<dbReference type="InParanoid" id="A0A0C3ER13"/>
<dbReference type="Proteomes" id="UP000053989">
    <property type="component" value="Unassembled WGS sequence"/>
</dbReference>
<dbReference type="Pfam" id="PF00566">
    <property type="entry name" value="RabGAP-TBC"/>
    <property type="match status" value="1"/>
</dbReference>
<protein>
    <recommendedName>
        <fullName evidence="2">Rab-GAP TBC domain-containing protein</fullName>
    </recommendedName>
</protein>
<dbReference type="SUPFAM" id="SSF47923">
    <property type="entry name" value="Ypt/Rab-GAP domain of gyp1p"/>
    <property type="match status" value="2"/>
</dbReference>
<feature type="region of interest" description="Disordered" evidence="1">
    <location>
        <begin position="1"/>
        <end position="41"/>
    </location>
</feature>
<dbReference type="AlphaFoldDB" id="A0A0C3ER13"/>
<gene>
    <name evidence="3" type="ORF">SCLCIDRAFT_62196</name>
</gene>
<dbReference type="STRING" id="1036808.A0A0C3ER13"/>
<dbReference type="HOGENOM" id="CLU_027881_0_0_1"/>
<feature type="domain" description="Rab-GAP TBC" evidence="2">
    <location>
        <begin position="106"/>
        <end position="305"/>
    </location>
</feature>
<proteinExistence type="predicted"/>
<dbReference type="InterPro" id="IPR035969">
    <property type="entry name" value="Rab-GAP_TBC_sf"/>
</dbReference>
<reference evidence="4" key="2">
    <citation type="submission" date="2015-01" db="EMBL/GenBank/DDBJ databases">
        <title>Evolutionary Origins and Diversification of the Mycorrhizal Mutualists.</title>
        <authorList>
            <consortium name="DOE Joint Genome Institute"/>
            <consortium name="Mycorrhizal Genomics Consortium"/>
            <person name="Kohler A."/>
            <person name="Kuo A."/>
            <person name="Nagy L.G."/>
            <person name="Floudas D."/>
            <person name="Copeland A."/>
            <person name="Barry K.W."/>
            <person name="Cichocki N."/>
            <person name="Veneault-Fourrey C."/>
            <person name="LaButti K."/>
            <person name="Lindquist E.A."/>
            <person name="Lipzen A."/>
            <person name="Lundell T."/>
            <person name="Morin E."/>
            <person name="Murat C."/>
            <person name="Riley R."/>
            <person name="Ohm R."/>
            <person name="Sun H."/>
            <person name="Tunlid A."/>
            <person name="Henrissat B."/>
            <person name="Grigoriev I.V."/>
            <person name="Hibbett D.S."/>
            <person name="Martin F."/>
        </authorList>
    </citation>
    <scope>NUCLEOTIDE SEQUENCE [LARGE SCALE GENOMIC DNA]</scope>
    <source>
        <strain evidence="4">Foug A</strain>
    </source>
</reference>
<keyword evidence="4" id="KW-1185">Reference proteome</keyword>
<dbReference type="GO" id="GO:0005096">
    <property type="term" value="F:GTPase activator activity"/>
    <property type="evidence" value="ECO:0007669"/>
    <property type="project" value="TreeGrafter"/>
</dbReference>
<evidence type="ECO:0000313" key="4">
    <source>
        <dbReference type="Proteomes" id="UP000053989"/>
    </source>
</evidence>
<dbReference type="PANTHER" id="PTHR47219">
    <property type="entry name" value="RAB GTPASE-ACTIVATING PROTEIN 1-LIKE"/>
    <property type="match status" value="1"/>
</dbReference>
<name>A0A0C3ER13_9AGAM</name>
<dbReference type="InterPro" id="IPR050302">
    <property type="entry name" value="Rab_GAP_TBC_domain"/>
</dbReference>
<dbReference type="Gene3D" id="1.10.472.80">
    <property type="entry name" value="Ypt/Rab-GAP domain of gyp1p, domain 3"/>
    <property type="match status" value="1"/>
</dbReference>
<dbReference type="Gene3D" id="1.10.10.750">
    <property type="entry name" value="Ypt/Rab-GAP domain of gyp1p, domain 1"/>
    <property type="match status" value="1"/>
</dbReference>